<dbReference type="Proteomes" id="UP000663874">
    <property type="component" value="Unassembled WGS sequence"/>
</dbReference>
<dbReference type="InterPro" id="IPR050832">
    <property type="entry name" value="Bact_Acetyltransf"/>
</dbReference>
<feature type="domain" description="N-acetyltransferase" evidence="3">
    <location>
        <begin position="5"/>
        <end position="183"/>
    </location>
</feature>
<dbReference type="Proteomes" id="UP000663882">
    <property type="component" value="Unassembled WGS sequence"/>
</dbReference>
<organism evidence="5 8">
    <name type="scientific">Rotaria sordida</name>
    <dbReference type="NCBI Taxonomy" id="392033"/>
    <lineage>
        <taxon>Eukaryota</taxon>
        <taxon>Metazoa</taxon>
        <taxon>Spiralia</taxon>
        <taxon>Gnathifera</taxon>
        <taxon>Rotifera</taxon>
        <taxon>Eurotatoria</taxon>
        <taxon>Bdelloidea</taxon>
        <taxon>Philodinida</taxon>
        <taxon>Philodinidae</taxon>
        <taxon>Rotaria</taxon>
    </lineage>
</organism>
<proteinExistence type="predicted"/>
<dbReference type="Proteomes" id="UP000663823">
    <property type="component" value="Unassembled WGS sequence"/>
</dbReference>
<gene>
    <name evidence="7" type="ORF">FNK824_LOCUS25439</name>
    <name evidence="6" type="ORF">OTI717_LOCUS27493</name>
    <name evidence="5" type="ORF">RFH988_LOCUS33933</name>
    <name evidence="4" type="ORF">SEV965_LOCUS28768</name>
</gene>
<dbReference type="EMBL" id="CAJOBE010005976">
    <property type="protein sequence ID" value="CAF3991778.1"/>
    <property type="molecule type" value="Genomic_DNA"/>
</dbReference>
<sequence>MNDQFILRRADISDNNALLQLRQKTFQETYVEDFSIPFSKNDIDYYFRSSASSENFAKKIVDAKRAIWVIENKTNGELVGYASVGPCDDIPHPDVRPNEDALLNAIYIQRDQRNHGFGQQLMNVVLCWSEEHYSEGSLWLGVWFRNFKAQKFYAHYGFRKVGEFDYPVGEGKLHTFIMKRQTHIS</sequence>
<evidence type="ECO:0000313" key="5">
    <source>
        <dbReference type="EMBL" id="CAF1382698.1"/>
    </source>
</evidence>
<comment type="caution">
    <text evidence="5">The sequence shown here is derived from an EMBL/GenBank/DDBJ whole genome shotgun (WGS) entry which is preliminary data.</text>
</comment>
<reference evidence="5" key="1">
    <citation type="submission" date="2021-02" db="EMBL/GenBank/DDBJ databases">
        <authorList>
            <person name="Nowell W R."/>
        </authorList>
    </citation>
    <scope>NUCLEOTIDE SEQUENCE</scope>
</reference>
<dbReference type="CDD" id="cd04301">
    <property type="entry name" value="NAT_SF"/>
    <property type="match status" value="1"/>
</dbReference>
<dbReference type="SUPFAM" id="SSF55729">
    <property type="entry name" value="Acyl-CoA N-acyltransferases (Nat)"/>
    <property type="match status" value="1"/>
</dbReference>
<keyword evidence="1" id="KW-0808">Transferase</keyword>
<dbReference type="Pfam" id="PF00583">
    <property type="entry name" value="Acetyltransf_1"/>
    <property type="match status" value="1"/>
</dbReference>
<dbReference type="PROSITE" id="PS51186">
    <property type="entry name" value="GNAT"/>
    <property type="match status" value="1"/>
</dbReference>
<evidence type="ECO:0000256" key="1">
    <source>
        <dbReference type="ARBA" id="ARBA00022679"/>
    </source>
</evidence>
<protein>
    <recommendedName>
        <fullName evidence="3">N-acetyltransferase domain-containing protein</fullName>
    </recommendedName>
</protein>
<keyword evidence="2" id="KW-0012">Acyltransferase</keyword>
<evidence type="ECO:0000313" key="4">
    <source>
        <dbReference type="EMBL" id="CAF1349145.1"/>
    </source>
</evidence>
<name>A0A815JID0_9BILA</name>
<evidence type="ECO:0000313" key="7">
    <source>
        <dbReference type="EMBL" id="CAF3991778.1"/>
    </source>
</evidence>
<dbReference type="Proteomes" id="UP000663889">
    <property type="component" value="Unassembled WGS sequence"/>
</dbReference>
<evidence type="ECO:0000313" key="6">
    <source>
        <dbReference type="EMBL" id="CAF3972154.1"/>
    </source>
</evidence>
<dbReference type="EMBL" id="CAJNOU010002780">
    <property type="protein sequence ID" value="CAF1349145.1"/>
    <property type="molecule type" value="Genomic_DNA"/>
</dbReference>
<dbReference type="GO" id="GO:0016747">
    <property type="term" value="F:acyltransferase activity, transferring groups other than amino-acyl groups"/>
    <property type="evidence" value="ECO:0007669"/>
    <property type="project" value="InterPro"/>
</dbReference>
<dbReference type="PANTHER" id="PTHR43877">
    <property type="entry name" value="AMINOALKYLPHOSPHONATE N-ACETYLTRANSFERASE-RELATED-RELATED"/>
    <property type="match status" value="1"/>
</dbReference>
<evidence type="ECO:0000313" key="8">
    <source>
        <dbReference type="Proteomes" id="UP000663882"/>
    </source>
</evidence>
<evidence type="ECO:0000259" key="3">
    <source>
        <dbReference type="PROSITE" id="PS51186"/>
    </source>
</evidence>
<evidence type="ECO:0000256" key="2">
    <source>
        <dbReference type="ARBA" id="ARBA00023315"/>
    </source>
</evidence>
<dbReference type="InterPro" id="IPR016181">
    <property type="entry name" value="Acyl_CoA_acyltransferase"/>
</dbReference>
<dbReference type="AlphaFoldDB" id="A0A815JID0"/>
<dbReference type="OrthoDB" id="9975416at2759"/>
<dbReference type="PANTHER" id="PTHR43877:SF1">
    <property type="entry name" value="ACETYLTRANSFERASE"/>
    <property type="match status" value="1"/>
</dbReference>
<dbReference type="EMBL" id="CAJNOO010004478">
    <property type="protein sequence ID" value="CAF1382698.1"/>
    <property type="molecule type" value="Genomic_DNA"/>
</dbReference>
<dbReference type="InterPro" id="IPR000182">
    <property type="entry name" value="GNAT_dom"/>
</dbReference>
<dbReference type="EMBL" id="CAJOAX010006158">
    <property type="protein sequence ID" value="CAF3972154.1"/>
    <property type="molecule type" value="Genomic_DNA"/>
</dbReference>
<dbReference type="Gene3D" id="3.40.630.30">
    <property type="match status" value="1"/>
</dbReference>
<accession>A0A815JID0</accession>